<feature type="transmembrane region" description="Helical" evidence="1">
    <location>
        <begin position="333"/>
        <end position="352"/>
    </location>
</feature>
<keyword evidence="1" id="KW-1133">Transmembrane helix</keyword>
<dbReference type="AlphaFoldDB" id="F1YSD0"/>
<evidence type="ECO:0000256" key="1">
    <source>
        <dbReference type="SAM" id="Phobius"/>
    </source>
</evidence>
<protein>
    <recommendedName>
        <fullName evidence="4">Cobalamin adenosyltransferase</fullName>
    </recommendedName>
</protein>
<sequence>MDAIMHTAAQDFPWAAELEKTIINSLVTSFGLDFLLFEDKKGGKVDTINNVRNGVWATATEQQRYEQRGEYDSTAYHKNANYIATGQKNKTQQANATLHDSYRNTEMGTHEKRNLDHVISTKEIHDDAGRVLAGLDGVKLANQDSNLQPTHETVNKSKKQLSINEYLQRLPGLITSHETTLAKDRKRLEAMPRETPQQQNKARELESKIHATEKKLTELKAIDPEAMRKRDEKARAPYEQQINYTYYTSSKFLHQTARAAGMAGLAMGTRQMLGVIMAEIWFELREQLPILLENLKKNFKFEVFVESINKSLKGIWERVKARFSSFLQTFKDGVFAGIFGSLTTTIFNIFATTQKTTIKIIREVWGQLVQAIKLIIFNPDQLNFVELCQAVTSLLCISVATVVGSITYTQLLPICTFPFGAELAGFAGALVTGVLTLGLSYFLLYSAIAEKIWTYMGLLSPYAETIKQFQAINAKLDRYLIELSQIEFNLDPGELQTFTLELKACNDELQRTVMLKQEVEARGIVLPFEMDNVASTRNWLTSLL</sequence>
<keyword evidence="1" id="KW-0812">Transmembrane</keyword>
<organism evidence="2 3">
    <name type="scientific">Acetobacter pomorum DM001</name>
    <dbReference type="NCBI Taxonomy" id="945681"/>
    <lineage>
        <taxon>Bacteria</taxon>
        <taxon>Pseudomonadati</taxon>
        <taxon>Pseudomonadota</taxon>
        <taxon>Alphaproteobacteria</taxon>
        <taxon>Acetobacterales</taxon>
        <taxon>Acetobacteraceae</taxon>
        <taxon>Acetobacter</taxon>
    </lineage>
</organism>
<evidence type="ECO:0008006" key="4">
    <source>
        <dbReference type="Google" id="ProtNLM"/>
    </source>
</evidence>
<proteinExistence type="predicted"/>
<dbReference type="Proteomes" id="UP000018454">
    <property type="component" value="Unassembled WGS sequence"/>
</dbReference>
<evidence type="ECO:0000313" key="2">
    <source>
        <dbReference type="EMBL" id="EGE48263.1"/>
    </source>
</evidence>
<name>F1YSD0_9PROT</name>
<comment type="caution">
    <text evidence="2">The sequence shown here is derived from an EMBL/GenBank/DDBJ whole genome shotgun (WGS) entry which is preliminary data.</text>
</comment>
<dbReference type="EMBL" id="AEUP01000021">
    <property type="protein sequence ID" value="EGE48263.1"/>
    <property type="molecule type" value="Genomic_DNA"/>
</dbReference>
<accession>F1YSD0</accession>
<keyword evidence="1" id="KW-0472">Membrane</keyword>
<gene>
    <name evidence="2" type="ORF">APO_0821</name>
</gene>
<reference evidence="2 3" key="1">
    <citation type="journal article" date="2011" name="Science">
        <title>Drosophila microbiome modulates host developmental and metabolic homeostasis via insulin signaling.</title>
        <authorList>
            <person name="Shin S.C."/>
            <person name="Kim S.H."/>
            <person name="You H."/>
            <person name="Kim B."/>
            <person name="Kim A.C."/>
            <person name="Lee K.A."/>
            <person name="Yoon J.H."/>
            <person name="Ryu J.H."/>
            <person name="Lee W.J."/>
        </authorList>
    </citation>
    <scope>NUCLEOTIDE SEQUENCE [LARGE SCALE GENOMIC DNA]</scope>
    <source>
        <strain evidence="2 3">DM001</strain>
    </source>
</reference>
<feature type="transmembrane region" description="Helical" evidence="1">
    <location>
        <begin position="423"/>
        <end position="444"/>
    </location>
</feature>
<feature type="transmembrane region" description="Helical" evidence="1">
    <location>
        <begin position="390"/>
        <end position="411"/>
    </location>
</feature>
<evidence type="ECO:0000313" key="3">
    <source>
        <dbReference type="Proteomes" id="UP000018454"/>
    </source>
</evidence>